<proteinExistence type="predicted"/>
<comment type="caution">
    <text evidence="1">The sequence shown here is derived from an EMBL/GenBank/DDBJ whole genome shotgun (WGS) entry which is preliminary data.</text>
</comment>
<evidence type="ECO:0000313" key="2">
    <source>
        <dbReference type="Proteomes" id="UP001314229"/>
    </source>
</evidence>
<gene>
    <name evidence="1" type="ORF">FSCOSCO3_A012925</name>
</gene>
<keyword evidence="2" id="KW-1185">Reference proteome</keyword>
<reference evidence="1 2" key="1">
    <citation type="submission" date="2024-01" db="EMBL/GenBank/DDBJ databases">
        <authorList>
            <person name="Alioto T."/>
            <person name="Alioto T."/>
            <person name="Gomez Garrido J."/>
        </authorList>
    </citation>
    <scope>NUCLEOTIDE SEQUENCE [LARGE SCALE GENOMIC DNA]</scope>
</reference>
<dbReference type="EMBL" id="CAWUFR010000146">
    <property type="protein sequence ID" value="CAK6969985.1"/>
    <property type="molecule type" value="Genomic_DNA"/>
</dbReference>
<sequence>MCREHGMGVHLTTAQDWMDGFDIEFILTPADEEKWIKLHEKCAGMAVVRPTMHMQWFGPDVKKFWKKLGCVDSALQLAGFQLFRVDGKDAMLLDSIGSNDCEFPTFNDFGEYVV</sequence>
<dbReference type="Proteomes" id="UP001314229">
    <property type="component" value="Unassembled WGS sequence"/>
</dbReference>
<organism evidence="1 2">
    <name type="scientific">Scomber scombrus</name>
    <name type="common">Atlantic mackerel</name>
    <name type="synonym">Scomber vernalis</name>
    <dbReference type="NCBI Taxonomy" id="13677"/>
    <lineage>
        <taxon>Eukaryota</taxon>
        <taxon>Metazoa</taxon>
        <taxon>Chordata</taxon>
        <taxon>Craniata</taxon>
        <taxon>Vertebrata</taxon>
        <taxon>Euteleostomi</taxon>
        <taxon>Actinopterygii</taxon>
        <taxon>Neopterygii</taxon>
        <taxon>Teleostei</taxon>
        <taxon>Neoteleostei</taxon>
        <taxon>Acanthomorphata</taxon>
        <taxon>Pelagiaria</taxon>
        <taxon>Scombriformes</taxon>
        <taxon>Scombridae</taxon>
        <taxon>Scomber</taxon>
    </lineage>
</organism>
<evidence type="ECO:0000313" key="1">
    <source>
        <dbReference type="EMBL" id="CAK6969985.1"/>
    </source>
</evidence>
<accession>A0AAV1PFC1</accession>
<dbReference type="AlphaFoldDB" id="A0AAV1PFC1"/>
<name>A0AAV1PFC1_SCOSC</name>
<protein>
    <submittedName>
        <fullName evidence="1">Uncharacterized protein</fullName>
    </submittedName>
</protein>